<protein>
    <submittedName>
        <fullName evidence="1">Uncharacterized protein</fullName>
    </submittedName>
</protein>
<gene>
    <name evidence="1" type="ORF">MLD38_026852</name>
</gene>
<dbReference type="EMBL" id="CM042886">
    <property type="protein sequence ID" value="KAI4342201.1"/>
    <property type="molecule type" value="Genomic_DNA"/>
</dbReference>
<evidence type="ECO:0000313" key="1">
    <source>
        <dbReference type="EMBL" id="KAI4342201.1"/>
    </source>
</evidence>
<evidence type="ECO:0000313" key="2">
    <source>
        <dbReference type="Proteomes" id="UP001057402"/>
    </source>
</evidence>
<accession>A0ACB9P1F1</accession>
<proteinExistence type="predicted"/>
<comment type="caution">
    <text evidence="1">The sequence shown here is derived from an EMBL/GenBank/DDBJ whole genome shotgun (WGS) entry which is preliminary data.</text>
</comment>
<reference evidence="2" key="1">
    <citation type="journal article" date="2023" name="Front. Plant Sci.">
        <title>Chromosomal-level genome assembly of Melastoma candidum provides insights into trichome evolution.</title>
        <authorList>
            <person name="Zhong Y."/>
            <person name="Wu W."/>
            <person name="Sun C."/>
            <person name="Zou P."/>
            <person name="Liu Y."/>
            <person name="Dai S."/>
            <person name="Zhou R."/>
        </authorList>
    </citation>
    <scope>NUCLEOTIDE SEQUENCE [LARGE SCALE GENOMIC DNA]</scope>
</reference>
<keyword evidence="2" id="KW-1185">Reference proteome</keyword>
<dbReference type="Proteomes" id="UP001057402">
    <property type="component" value="Chromosome 7"/>
</dbReference>
<name>A0ACB9P1F1_9MYRT</name>
<sequence>MDVLRIFILVIYLHRLWKEDKELEAEKLQQKMNERGYRLDTVTCNIVIHGLPKNLLPFLESIFENTEAYTEGMRPEQHYMFAAKANLKQPPLSSVELETIGSTTTYNRRRNSRVFRRGRVLSQMRSRTVLDPEHGIHSNSFWPWKLL</sequence>
<organism evidence="1 2">
    <name type="scientific">Melastoma candidum</name>
    <dbReference type="NCBI Taxonomy" id="119954"/>
    <lineage>
        <taxon>Eukaryota</taxon>
        <taxon>Viridiplantae</taxon>
        <taxon>Streptophyta</taxon>
        <taxon>Embryophyta</taxon>
        <taxon>Tracheophyta</taxon>
        <taxon>Spermatophyta</taxon>
        <taxon>Magnoliopsida</taxon>
        <taxon>eudicotyledons</taxon>
        <taxon>Gunneridae</taxon>
        <taxon>Pentapetalae</taxon>
        <taxon>rosids</taxon>
        <taxon>malvids</taxon>
        <taxon>Myrtales</taxon>
        <taxon>Melastomataceae</taxon>
        <taxon>Melastomatoideae</taxon>
        <taxon>Melastomateae</taxon>
        <taxon>Melastoma</taxon>
    </lineage>
</organism>